<dbReference type="PANTHER" id="PTHR22946:SF12">
    <property type="entry name" value="CONIDIAL PIGMENT BIOSYNTHESIS PROTEIN AYG1 (AFU_ORTHOLOGUE AFUA_2G17550)"/>
    <property type="match status" value="1"/>
</dbReference>
<comment type="caution">
    <text evidence="2">The sequence shown here is derived from an EMBL/GenBank/DDBJ whole genome shotgun (WGS) entry which is preliminary data.</text>
</comment>
<dbReference type="InterPro" id="IPR029058">
    <property type="entry name" value="AB_hydrolase_fold"/>
</dbReference>
<dbReference type="EMBL" id="JAWDJX010000004">
    <property type="protein sequence ID" value="KAK3057066.1"/>
    <property type="molecule type" value="Genomic_DNA"/>
</dbReference>
<keyword evidence="1" id="KW-0378">Hydrolase</keyword>
<organism evidence="2 3">
    <name type="scientific">Extremus antarcticus</name>
    <dbReference type="NCBI Taxonomy" id="702011"/>
    <lineage>
        <taxon>Eukaryota</taxon>
        <taxon>Fungi</taxon>
        <taxon>Dikarya</taxon>
        <taxon>Ascomycota</taxon>
        <taxon>Pezizomycotina</taxon>
        <taxon>Dothideomycetes</taxon>
        <taxon>Dothideomycetidae</taxon>
        <taxon>Mycosphaerellales</taxon>
        <taxon>Extremaceae</taxon>
        <taxon>Extremus</taxon>
    </lineage>
</organism>
<dbReference type="InterPro" id="IPR050261">
    <property type="entry name" value="FrsA_esterase"/>
</dbReference>
<dbReference type="InterPro" id="IPR010520">
    <property type="entry name" value="FrsA-like"/>
</dbReference>
<proteinExistence type="predicted"/>
<evidence type="ECO:0008006" key="4">
    <source>
        <dbReference type="Google" id="ProtNLM"/>
    </source>
</evidence>
<dbReference type="Proteomes" id="UP001271007">
    <property type="component" value="Unassembled WGS sequence"/>
</dbReference>
<dbReference type="AlphaFoldDB" id="A0AAJ0GGF8"/>
<protein>
    <recommendedName>
        <fullName evidence="4">Alpha/beta-hydrolase</fullName>
    </recommendedName>
</protein>
<dbReference type="GO" id="GO:0016787">
    <property type="term" value="F:hydrolase activity"/>
    <property type="evidence" value="ECO:0007669"/>
    <property type="project" value="UniProtKB-KW"/>
</dbReference>
<dbReference type="PANTHER" id="PTHR22946">
    <property type="entry name" value="DIENELACTONE HYDROLASE DOMAIN-CONTAINING PROTEIN-RELATED"/>
    <property type="match status" value="1"/>
</dbReference>
<dbReference type="Pfam" id="PF06500">
    <property type="entry name" value="FrsA-like"/>
    <property type="match status" value="1"/>
</dbReference>
<keyword evidence="3" id="KW-1185">Reference proteome</keyword>
<evidence type="ECO:0000313" key="3">
    <source>
        <dbReference type="Proteomes" id="UP001271007"/>
    </source>
</evidence>
<gene>
    <name evidence="2" type="ORF">LTR09_002104</name>
</gene>
<sequence>MAAVNPPPPFHIQSTIDNPTAFAHHSAVSSLWNGKWRRPCSMGIYPFVDGKVEDFDPIFEGLINTSNDDSSILYDPDAYATPFLPVGASLVKQAEEAESANDIEKAEELFLRAGAVYRIARFPDAYLRGGKYLDPPNQEVLIPFTHAAGADKKVEIPAYLRVPKGTKPASGWPVLLFICGLDAYRTDHTNRTDAHIKAGFAVLSVEIPGTGDSPAAPNDPESPDRQWSSYGLDDQKIVARGVSTGGYYAFRIAHTHADRLLASVGQGGWSHRMLEPEWIRAMNHMEDPFALADAIAYKFGYGSVDELVADEPKQKFSLEDNGHILDKPSCRLFIVNGLEDSIFPIEDSILVAARGRMKDVRFMEGKGHMGNPGAAEIIIEWINEVVSGSETERKTFKA</sequence>
<evidence type="ECO:0000256" key="1">
    <source>
        <dbReference type="ARBA" id="ARBA00022801"/>
    </source>
</evidence>
<reference evidence="2" key="1">
    <citation type="submission" date="2023-04" db="EMBL/GenBank/DDBJ databases">
        <title>Black Yeasts Isolated from many extreme environments.</title>
        <authorList>
            <person name="Coleine C."/>
            <person name="Stajich J.E."/>
            <person name="Selbmann L."/>
        </authorList>
    </citation>
    <scope>NUCLEOTIDE SEQUENCE</scope>
    <source>
        <strain evidence="2">CCFEE 5312</strain>
    </source>
</reference>
<accession>A0AAJ0GGF8</accession>
<evidence type="ECO:0000313" key="2">
    <source>
        <dbReference type="EMBL" id="KAK3057066.1"/>
    </source>
</evidence>
<name>A0AAJ0GGF8_9PEZI</name>
<dbReference type="Gene3D" id="3.40.50.1820">
    <property type="entry name" value="alpha/beta hydrolase"/>
    <property type="match status" value="1"/>
</dbReference>
<dbReference type="SUPFAM" id="SSF53474">
    <property type="entry name" value="alpha/beta-Hydrolases"/>
    <property type="match status" value="1"/>
</dbReference>